<dbReference type="VEuPathDB" id="FungiDB:KRP22_14137"/>
<organism evidence="3 4">
    <name type="scientific">Phytophthora ramorum</name>
    <name type="common">Sudden oak death agent</name>
    <dbReference type="NCBI Taxonomy" id="164328"/>
    <lineage>
        <taxon>Eukaryota</taxon>
        <taxon>Sar</taxon>
        <taxon>Stramenopiles</taxon>
        <taxon>Oomycota</taxon>
        <taxon>Peronosporomycetes</taxon>
        <taxon>Peronosporales</taxon>
        <taxon>Peronosporaceae</taxon>
        <taxon>Phytophthora</taxon>
    </lineage>
</organism>
<evidence type="ECO:0000313" key="4">
    <source>
        <dbReference type="Proteomes" id="UP000005238"/>
    </source>
</evidence>
<feature type="coiled-coil region" evidence="1">
    <location>
        <begin position="89"/>
        <end position="116"/>
    </location>
</feature>
<dbReference type="OMA" id="HVSHQRD"/>
<dbReference type="eggNOG" id="ENOG502SPUZ">
    <property type="taxonomic scope" value="Eukaryota"/>
</dbReference>
<feature type="region of interest" description="Disordered" evidence="2">
    <location>
        <begin position="381"/>
        <end position="670"/>
    </location>
</feature>
<name>H3H4N4_PHYRM</name>
<reference evidence="4" key="1">
    <citation type="journal article" date="2006" name="Science">
        <title>Phytophthora genome sequences uncover evolutionary origins and mechanisms of pathogenesis.</title>
        <authorList>
            <person name="Tyler B.M."/>
            <person name="Tripathy S."/>
            <person name="Zhang X."/>
            <person name="Dehal P."/>
            <person name="Jiang R.H."/>
            <person name="Aerts A."/>
            <person name="Arredondo F.D."/>
            <person name="Baxter L."/>
            <person name="Bensasson D."/>
            <person name="Beynon J.L."/>
            <person name="Chapman J."/>
            <person name="Damasceno C.M."/>
            <person name="Dorrance A.E."/>
            <person name="Dou D."/>
            <person name="Dickerman A.W."/>
            <person name="Dubchak I.L."/>
            <person name="Garbelotto M."/>
            <person name="Gijzen M."/>
            <person name="Gordon S.G."/>
            <person name="Govers F."/>
            <person name="Grunwald N.J."/>
            <person name="Huang W."/>
            <person name="Ivors K.L."/>
            <person name="Jones R.W."/>
            <person name="Kamoun S."/>
            <person name="Krampis K."/>
            <person name="Lamour K.H."/>
            <person name="Lee M.K."/>
            <person name="McDonald W.H."/>
            <person name="Medina M."/>
            <person name="Meijer H.J."/>
            <person name="Nordberg E.K."/>
            <person name="Maclean D.J."/>
            <person name="Ospina-Giraldo M.D."/>
            <person name="Morris P.F."/>
            <person name="Phuntumart V."/>
            <person name="Putnam N.H."/>
            <person name="Rash S."/>
            <person name="Rose J.K."/>
            <person name="Sakihama Y."/>
            <person name="Salamov A.A."/>
            <person name="Savidor A."/>
            <person name="Scheuring C.F."/>
            <person name="Smith B.M."/>
            <person name="Sobral B.W."/>
            <person name="Terry A."/>
            <person name="Torto-Alalibo T.A."/>
            <person name="Win J."/>
            <person name="Xu Z."/>
            <person name="Zhang H."/>
            <person name="Grigoriev I.V."/>
            <person name="Rokhsar D.S."/>
            <person name="Boore J.L."/>
        </authorList>
    </citation>
    <scope>NUCLEOTIDE SEQUENCE [LARGE SCALE GENOMIC DNA]</scope>
    <source>
        <strain evidence="4">Pr102</strain>
    </source>
</reference>
<evidence type="ECO:0000256" key="2">
    <source>
        <dbReference type="SAM" id="MobiDB-lite"/>
    </source>
</evidence>
<feature type="compositionally biased region" description="Polar residues" evidence="2">
    <location>
        <begin position="648"/>
        <end position="661"/>
    </location>
</feature>
<reference evidence="3" key="2">
    <citation type="submission" date="2015-06" db="UniProtKB">
        <authorList>
            <consortium name="EnsemblProtists"/>
        </authorList>
    </citation>
    <scope>IDENTIFICATION</scope>
    <source>
        <strain evidence="3">Pr102</strain>
    </source>
</reference>
<accession>H3H4N4</accession>
<keyword evidence="4" id="KW-1185">Reference proteome</keyword>
<feature type="compositionally biased region" description="Acidic residues" evidence="2">
    <location>
        <begin position="559"/>
        <end position="579"/>
    </location>
</feature>
<dbReference type="EMBL" id="DS566222">
    <property type="status" value="NOT_ANNOTATED_CDS"/>
    <property type="molecule type" value="Genomic_DNA"/>
</dbReference>
<feature type="compositionally biased region" description="Basic and acidic residues" evidence="2">
    <location>
        <begin position="528"/>
        <end position="547"/>
    </location>
</feature>
<feature type="coiled-coil region" evidence="1">
    <location>
        <begin position="326"/>
        <end position="353"/>
    </location>
</feature>
<dbReference type="VEuPathDB" id="FungiDB:KRP23_14748"/>
<keyword evidence="1" id="KW-0175">Coiled coil</keyword>
<feature type="coiled-coil region" evidence="1">
    <location>
        <begin position="162"/>
        <end position="290"/>
    </location>
</feature>
<feature type="compositionally biased region" description="Pro residues" evidence="2">
    <location>
        <begin position="23"/>
        <end position="34"/>
    </location>
</feature>
<feature type="compositionally biased region" description="Low complexity" evidence="2">
    <location>
        <begin position="1"/>
        <end position="10"/>
    </location>
</feature>
<feature type="compositionally biased region" description="Gly residues" evidence="2">
    <location>
        <begin position="625"/>
        <end position="641"/>
    </location>
</feature>
<protein>
    <submittedName>
        <fullName evidence="3">Uncharacterized protein</fullName>
    </submittedName>
</protein>
<feature type="compositionally biased region" description="Acidic residues" evidence="2">
    <location>
        <begin position="499"/>
        <end position="516"/>
    </location>
</feature>
<sequence length="939" mass="102493">MSASGSASGRSMGGQDPGGHRAPSPPSDQSPPTSPVAATPDQLCRQVHDLSERAALLSSQLRIAREARDTALRGEEHAQRTLVRSTQDLRACERVCDRQQEEIARLQDEVVHLQSRSDPGGDQPDPILQFRQRADRQAAIVSDLERELRHVSHQRDGYRGDCDRLTREMRLAGDEAETAQEERHEAELALEHANHELRVSGDLLERLRDDLHAIENEAAIRSAQLDQARAAAAAGDSTHGELQRLRDALARTDSDRDLARSELAVALADRAKLDADLGQKTQDLARLQGEVVGLNGHVTDLGTFSCLSLRLVDLELTQLASTGGDLDAARRTISRLQHDLADLSDRRSALARDHNAVTIERDVALQRLAIVATAVGASPPRLANVQGDLAPHSPEHRSSVEADVPDQGVPPADRGSDLDEPDSVPQGGQPDPEHSGSGSPPHDPSEMSGVLDPDGGSGNQSNDYPGSADPASPKHPRSRSPSSGSSPRRPHKKARPVAIEDEDGREDSLDIDDDGGQDQAFSDQGSEDPEHPPEDESERSSGSDQHRSRSSSSDKSGDVEVEGDEEDSAEAEDADEAFDQDTLRALAQSRSEDRRHKHATPPRRSSLQQGAGGSGDPPGSPAGSDHGGGSPAPGSDHGGGSPRHDATSPASDLQLPTNTTLPAAPFGPDAICIPGRSRRRVMYMQDVEPWIVRILNQSTIMDITIAVLFPTLPIRPGWMFPTDETAMPPLREDQYCEELITEQNVRDLLATRPWEVLENAGQAITFDPAAAGRLGQFAREYLVHETRDLQTYWESTHSFPISKAKCSANPWLARYRKSRSNRRGHAGTRWKHVLWLLILAMRDGWCDLDVLLDIYFLHFPTRSEKVTWYPGVVSRLAKLANPLVSQDEPTTLLEALDECNEADPWRNHFRDSPQDHPAYRLTRIAGKFLGVHPATPATP</sequence>
<dbReference type="HOGENOM" id="CLU_350761_0_0_1"/>
<dbReference type="InParanoid" id="H3H4N4"/>
<evidence type="ECO:0000313" key="3">
    <source>
        <dbReference type="EnsemblProtists" id="Phyra85540"/>
    </source>
</evidence>
<feature type="region of interest" description="Disordered" evidence="2">
    <location>
        <begin position="1"/>
        <end position="39"/>
    </location>
</feature>
<evidence type="ECO:0000256" key="1">
    <source>
        <dbReference type="SAM" id="Coils"/>
    </source>
</evidence>
<dbReference type="Proteomes" id="UP000005238">
    <property type="component" value="Unassembled WGS sequence"/>
</dbReference>
<proteinExistence type="predicted"/>
<dbReference type="EnsemblProtists" id="Phyra85540">
    <property type="protein sequence ID" value="Phyra85540"/>
    <property type="gene ID" value="Phyra85540"/>
</dbReference>
<dbReference type="VEuPathDB" id="FungiDB:KRP22_10270"/>
<dbReference type="AlphaFoldDB" id="H3H4N4"/>